<name>A0A0P1AGC9_PLAHL</name>
<accession>A0A0P1AGC9</accession>
<proteinExistence type="predicted"/>
<evidence type="ECO:0000313" key="2">
    <source>
        <dbReference type="Proteomes" id="UP000054928"/>
    </source>
</evidence>
<dbReference type="EMBL" id="CCYD01000428">
    <property type="protein sequence ID" value="CEG39514.1"/>
    <property type="molecule type" value="Genomic_DNA"/>
</dbReference>
<keyword evidence="2" id="KW-1185">Reference proteome</keyword>
<dbReference type="GeneID" id="36404811"/>
<evidence type="ECO:0000313" key="1">
    <source>
        <dbReference type="EMBL" id="CEG39514.1"/>
    </source>
</evidence>
<organism evidence="1 2">
    <name type="scientific">Plasmopara halstedii</name>
    <name type="common">Downy mildew of sunflower</name>
    <dbReference type="NCBI Taxonomy" id="4781"/>
    <lineage>
        <taxon>Eukaryota</taxon>
        <taxon>Sar</taxon>
        <taxon>Stramenopiles</taxon>
        <taxon>Oomycota</taxon>
        <taxon>Peronosporomycetes</taxon>
        <taxon>Peronosporales</taxon>
        <taxon>Peronosporaceae</taxon>
        <taxon>Plasmopara</taxon>
    </lineage>
</organism>
<reference evidence="2" key="1">
    <citation type="submission" date="2014-09" db="EMBL/GenBank/DDBJ databases">
        <authorList>
            <person name="Sharma Rahul"/>
            <person name="Thines Marco"/>
        </authorList>
    </citation>
    <scope>NUCLEOTIDE SEQUENCE [LARGE SCALE GENOMIC DNA]</scope>
</reference>
<sequence>MPPVRPIGCIAHSDLRDVLSAFYQIATPDQKVARLYGIYCLKHISFFTSSDS</sequence>
<protein>
    <submittedName>
        <fullName evidence="1">Uncharacterized protein</fullName>
    </submittedName>
</protein>
<dbReference type="RefSeq" id="XP_024575883.1">
    <property type="nucleotide sequence ID" value="XM_024725069.1"/>
</dbReference>
<dbReference type="AlphaFoldDB" id="A0A0P1AGC9"/>
<dbReference type="Proteomes" id="UP000054928">
    <property type="component" value="Unassembled WGS sequence"/>
</dbReference>